<dbReference type="eggNOG" id="KOG2167">
    <property type="taxonomic scope" value="Eukaryota"/>
</dbReference>
<dbReference type="InterPro" id="IPR036388">
    <property type="entry name" value="WH-like_DNA-bd_sf"/>
</dbReference>
<accession>L1LDQ0</accession>
<dbReference type="Gene3D" id="3.30.230.130">
    <property type="entry name" value="Cullin, Chain C, Domain 2"/>
    <property type="match status" value="1"/>
</dbReference>
<sequence length="829" mass="98272">MELIRIKPRKIIKIQVENDRRPEDSEHFSRDFYNFKEYIRAVLLDGDTLRFNKLLLQEFVQELVDYNKTESLVNELESIMKDSIEKLLMKINDRPFDSEKKDLIDMVLKSANTTEIDNIPPKYWLYSKFEFFWCKIRLALSEIIQICEPLENEVFKTSSGYALLDKSISYFKLDKDERVELYETLQIAILEQIHLYRTRNKINFCQLRNIMEMLKCIELYDSIEAKILESTSEYYKSLVSTFLGKYTHPECYRLFQELISFEKSSTIQYLTDDSVKKVMDVVMQELLYTHASEIMNTKTIKSLICEKDIDSIKLLRSLYIKSDFEDLFYNSIMVSAKDMCNDSILLFLKDKNYTDINNYHNEFVLELYNCQRTMDTIIRPIMINSHDYNNRIKALWTLLLNDGDDRVEFITIALAKHTDDMSVKLTTEKFMRCPNSKLDFILHLFRFIENKSYFELCYRNFLSMRLLYDQYITENHISTITKFKDECGVNYSSKLEDTISYVKASKSLQADFTDEYLPNCDMDRKKAEKMVKNLRKYNFSILLLSMDGWICKKIFERSADPVDESFIDPEIEQRDMQRPDVNESLVGNDMSIDDINDIQIQFREFYLGKYKNKSLMFLPEFGSVTISCDYPTVDGNKKYELELSTFQAYCLLLFNNKDVVNLKEFDDLIPGIYAKMSYTCFIGYDEVIMRRHLGILGKLQPEPLIVFYDKSLNFDTCIKTDYFMFNKNFYSENDTLDCRCKSKELFSKDLSFSNKRGTFEDMLPFIESTIVRYLKQTIEASSTTLFKMCCKNSQYTISRDQFNKVIDSLVNREFIKFNTSNKEFVQYIP</sequence>
<comment type="similarity">
    <text evidence="1 2 3">Belongs to the cullin family.</text>
</comment>
<dbReference type="InterPro" id="IPR019559">
    <property type="entry name" value="Cullin_neddylation_domain"/>
</dbReference>
<dbReference type="KEGG" id="beq:BEWA_053180"/>
<dbReference type="InterPro" id="IPR016159">
    <property type="entry name" value="Cullin_repeat-like_dom_sf"/>
</dbReference>
<dbReference type="SMART" id="SM00884">
    <property type="entry name" value="Cullin_Nedd8"/>
    <property type="match status" value="1"/>
</dbReference>
<dbReference type="GeneID" id="15802870"/>
<proteinExistence type="inferred from homology"/>
<dbReference type="SUPFAM" id="SSF46785">
    <property type="entry name" value="Winged helix' DNA-binding domain"/>
    <property type="match status" value="1"/>
</dbReference>
<dbReference type="AlphaFoldDB" id="L1LDQ0"/>
<dbReference type="Gene3D" id="1.10.10.10">
    <property type="entry name" value="Winged helix-like DNA-binding domain superfamily/Winged helix DNA-binding domain"/>
    <property type="match status" value="1"/>
</dbReference>
<name>L1LDQ0_THEEQ</name>
<dbReference type="GO" id="GO:0031625">
    <property type="term" value="F:ubiquitin protein ligase binding"/>
    <property type="evidence" value="ECO:0007669"/>
    <property type="project" value="InterPro"/>
</dbReference>
<dbReference type="InterPro" id="IPR016158">
    <property type="entry name" value="Cullin_homology"/>
</dbReference>
<dbReference type="SUPFAM" id="SSF74788">
    <property type="entry name" value="Cullin repeat-like"/>
    <property type="match status" value="1"/>
</dbReference>
<dbReference type="Pfam" id="PF00888">
    <property type="entry name" value="Cullin"/>
    <property type="match status" value="1"/>
</dbReference>
<evidence type="ECO:0000313" key="5">
    <source>
        <dbReference type="EMBL" id="EKX73263.1"/>
    </source>
</evidence>
<evidence type="ECO:0000313" key="6">
    <source>
        <dbReference type="Proteomes" id="UP000031512"/>
    </source>
</evidence>
<evidence type="ECO:0000256" key="1">
    <source>
        <dbReference type="ARBA" id="ARBA00006019"/>
    </source>
</evidence>
<dbReference type="SUPFAM" id="SSF75632">
    <property type="entry name" value="Cullin homology domain"/>
    <property type="match status" value="1"/>
</dbReference>
<dbReference type="VEuPathDB" id="PiroplasmaDB:BEWA_053180"/>
<gene>
    <name evidence="5" type="ORF">BEWA_053180</name>
</gene>
<dbReference type="EMBL" id="ACOU01000003">
    <property type="protein sequence ID" value="EKX73263.1"/>
    <property type="molecule type" value="Genomic_DNA"/>
</dbReference>
<dbReference type="Pfam" id="PF26557">
    <property type="entry name" value="Cullin_AB"/>
    <property type="match status" value="1"/>
</dbReference>
<dbReference type="RefSeq" id="XP_004832715.1">
    <property type="nucleotide sequence ID" value="XM_004832658.1"/>
</dbReference>
<dbReference type="InterPro" id="IPR001373">
    <property type="entry name" value="Cullin_N"/>
</dbReference>
<organism evidence="5 6">
    <name type="scientific">Theileria equi strain WA</name>
    <dbReference type="NCBI Taxonomy" id="1537102"/>
    <lineage>
        <taxon>Eukaryota</taxon>
        <taxon>Sar</taxon>
        <taxon>Alveolata</taxon>
        <taxon>Apicomplexa</taxon>
        <taxon>Aconoidasida</taxon>
        <taxon>Piroplasmida</taxon>
        <taxon>Theileriidae</taxon>
        <taxon>Theileria</taxon>
    </lineage>
</organism>
<dbReference type="STRING" id="1537102.L1LDQ0"/>
<protein>
    <recommendedName>
        <fullName evidence="4">Cullin family profile domain-containing protein</fullName>
    </recommendedName>
</protein>
<dbReference type="InterPro" id="IPR059120">
    <property type="entry name" value="Cullin-like_AB"/>
</dbReference>
<comment type="caution">
    <text evidence="5">The sequence shown here is derived from an EMBL/GenBank/DDBJ whole genome shotgun (WGS) entry which is preliminary data.</text>
</comment>
<evidence type="ECO:0000256" key="2">
    <source>
        <dbReference type="PROSITE-ProRule" id="PRU00330"/>
    </source>
</evidence>
<feature type="domain" description="Cullin family profile" evidence="4">
    <location>
        <begin position="414"/>
        <end position="667"/>
    </location>
</feature>
<evidence type="ECO:0000256" key="3">
    <source>
        <dbReference type="RuleBase" id="RU003829"/>
    </source>
</evidence>
<dbReference type="Gene3D" id="1.20.1310.10">
    <property type="entry name" value="Cullin Repeats"/>
    <property type="match status" value="2"/>
</dbReference>
<dbReference type="InterPro" id="IPR045093">
    <property type="entry name" value="Cullin"/>
</dbReference>
<reference evidence="5 6" key="1">
    <citation type="journal article" date="2012" name="BMC Genomics">
        <title>Comparative genomic analysis and phylogenetic position of Theileria equi.</title>
        <authorList>
            <person name="Kappmeyer L.S."/>
            <person name="Thiagarajan M."/>
            <person name="Herndon D.R."/>
            <person name="Ramsay J.D."/>
            <person name="Caler E."/>
            <person name="Djikeng A."/>
            <person name="Gillespie J.J."/>
            <person name="Lau A.O."/>
            <person name="Roalson E.H."/>
            <person name="Silva J.C."/>
            <person name="Silva M.G."/>
            <person name="Suarez C.E."/>
            <person name="Ueti M.W."/>
            <person name="Nene V.M."/>
            <person name="Mealey R.H."/>
            <person name="Knowles D.P."/>
            <person name="Brayton K.A."/>
        </authorList>
    </citation>
    <scope>NUCLEOTIDE SEQUENCE [LARGE SCALE GENOMIC DNA]</scope>
    <source>
        <strain evidence="5 6">WA</strain>
    </source>
</reference>
<dbReference type="PROSITE" id="PS50069">
    <property type="entry name" value="CULLIN_2"/>
    <property type="match status" value="1"/>
</dbReference>
<dbReference type="InterPro" id="IPR036317">
    <property type="entry name" value="Cullin_homology_sf"/>
</dbReference>
<dbReference type="PANTHER" id="PTHR11932">
    <property type="entry name" value="CULLIN"/>
    <property type="match status" value="1"/>
</dbReference>
<dbReference type="GO" id="GO:0006511">
    <property type="term" value="P:ubiquitin-dependent protein catabolic process"/>
    <property type="evidence" value="ECO:0007669"/>
    <property type="project" value="InterPro"/>
</dbReference>
<evidence type="ECO:0000259" key="4">
    <source>
        <dbReference type="PROSITE" id="PS50069"/>
    </source>
</evidence>
<keyword evidence="6" id="KW-1185">Reference proteome</keyword>
<dbReference type="Proteomes" id="UP000031512">
    <property type="component" value="Unassembled WGS sequence"/>
</dbReference>
<dbReference type="OrthoDB" id="27073at2759"/>
<dbReference type="InterPro" id="IPR036390">
    <property type="entry name" value="WH_DNA-bd_sf"/>
</dbReference>